<dbReference type="InterPro" id="IPR029017">
    <property type="entry name" value="Enolase-like_N"/>
</dbReference>
<comment type="similarity">
    <text evidence="1 7">Belongs to the mandelate racemase/muconate lactonizing enzyme family.</text>
</comment>
<evidence type="ECO:0000256" key="3">
    <source>
        <dbReference type="ARBA" id="ARBA00022842"/>
    </source>
</evidence>
<dbReference type="RefSeq" id="WP_213163047.1">
    <property type="nucleotide sequence ID" value="NZ_CP058214.1"/>
</dbReference>
<dbReference type="NCBIfam" id="NF042940">
    <property type="entry name" value="racemase_DgcA"/>
    <property type="match status" value="1"/>
</dbReference>
<feature type="active site" description="Proton acceptor; specific for (S)-substrate epimerization" evidence="5">
    <location>
        <position position="248"/>
    </location>
</feature>
<name>A0A7S8HAV0_9HYPH</name>
<dbReference type="KEGG" id="kmn:HW532_03275"/>
<dbReference type="AlphaFoldDB" id="A0A7S8HAV0"/>
<protein>
    <recommendedName>
        <fullName evidence="7">Dipeptide epimerase</fullName>
        <ecNumber evidence="7">5.1.1.-</ecNumber>
    </recommendedName>
</protein>
<evidence type="ECO:0000256" key="5">
    <source>
        <dbReference type="PIRSR" id="PIRSR634603-1"/>
    </source>
</evidence>
<dbReference type="EMBL" id="CP058214">
    <property type="protein sequence ID" value="QPC41819.1"/>
    <property type="molecule type" value="Genomic_DNA"/>
</dbReference>
<evidence type="ECO:0000256" key="4">
    <source>
        <dbReference type="ARBA" id="ARBA00023235"/>
    </source>
</evidence>
<dbReference type="InterPro" id="IPR013341">
    <property type="entry name" value="Mandelate_racemase_N_dom"/>
</dbReference>
<evidence type="ECO:0000256" key="1">
    <source>
        <dbReference type="ARBA" id="ARBA00008031"/>
    </source>
</evidence>
<keyword evidence="10" id="KW-1185">Reference proteome</keyword>
<dbReference type="CDD" id="cd03319">
    <property type="entry name" value="L-Ala-DL-Glu_epimerase"/>
    <property type="match status" value="1"/>
</dbReference>
<accession>A0A7S8HAV0</accession>
<gene>
    <name evidence="9" type="ORF">HW532_03275</name>
</gene>
<feature type="binding site" evidence="6">
    <location>
        <position position="226"/>
    </location>
    <ligand>
        <name>Mg(2+)</name>
        <dbReference type="ChEBI" id="CHEBI:18420"/>
    </ligand>
</feature>
<feature type="binding site" evidence="6">
    <location>
        <position position="203"/>
    </location>
    <ligand>
        <name>Mg(2+)</name>
        <dbReference type="ChEBI" id="CHEBI:18420"/>
    </ligand>
</feature>
<evidence type="ECO:0000256" key="7">
    <source>
        <dbReference type="RuleBase" id="RU366006"/>
    </source>
</evidence>
<dbReference type="SUPFAM" id="SSF54826">
    <property type="entry name" value="Enolase N-terminal domain-like"/>
    <property type="match status" value="1"/>
</dbReference>
<evidence type="ECO:0000256" key="6">
    <source>
        <dbReference type="PIRSR" id="PIRSR634603-3"/>
    </source>
</evidence>
<comment type="cofactor">
    <cofactor evidence="6 7">
        <name>Mg(2+)</name>
        <dbReference type="ChEBI" id="CHEBI:18420"/>
    </cofactor>
    <text evidence="6 7">Binds 1 Mg(2+) ion per subunit.</text>
</comment>
<dbReference type="Gene3D" id="3.30.390.10">
    <property type="entry name" value="Enolase-like, N-terminal domain"/>
    <property type="match status" value="1"/>
</dbReference>
<evidence type="ECO:0000313" key="9">
    <source>
        <dbReference type="EMBL" id="QPC41819.1"/>
    </source>
</evidence>
<sequence>MRKLTIAHESWPLATTFTISRGSKTSAEVVVVAIEEDGRTGHGECVPYPRYGQTVESVMAEIEALRGEIESGLDRAALQTRMEAGAARNGIDCALWDLEAKRSGRPAWALAGLDGLDAVTTVYTLSLEAPEAMAAAAAKAEAAGRPLLKLKLGTEGGDAERVAAVHEAAPTCRLVVDANEGWKADQLPDLFAACASAGVELIEQPLPAGDDEALRAIEHPIAVCADEAAHDLSTLDALVGKYDAINIKLDKTGGLTEALALADAAQERGLILMIGCMTSTSLSMAPGQIIAQRCKVVDLDGPLLLARDRENGIRYDGGTMHPAPAALWG</sequence>
<dbReference type="InterPro" id="IPR013342">
    <property type="entry name" value="Mandelate_racemase_C"/>
</dbReference>
<dbReference type="PANTHER" id="PTHR48080:SF3">
    <property type="entry name" value="ENOLASE SUPERFAMILY MEMBER DDB_G0284701"/>
    <property type="match status" value="1"/>
</dbReference>
<dbReference type="InterPro" id="IPR036849">
    <property type="entry name" value="Enolase-like_C_sf"/>
</dbReference>
<dbReference type="InterPro" id="IPR034603">
    <property type="entry name" value="Dipeptide_epimerase"/>
</dbReference>
<dbReference type="SMART" id="SM00922">
    <property type="entry name" value="MR_MLE"/>
    <property type="match status" value="1"/>
</dbReference>
<dbReference type="EC" id="5.1.1.-" evidence="7"/>
<dbReference type="SFLD" id="SFLDS00001">
    <property type="entry name" value="Enolase"/>
    <property type="match status" value="1"/>
</dbReference>
<keyword evidence="4 7" id="KW-0413">Isomerase</keyword>
<dbReference type="InterPro" id="IPR034593">
    <property type="entry name" value="DgoD-like"/>
</dbReference>
<organism evidence="9 10">
    <name type="scientific">Kaustia mangrovi</name>
    <dbReference type="NCBI Taxonomy" id="2593653"/>
    <lineage>
        <taxon>Bacteria</taxon>
        <taxon>Pseudomonadati</taxon>
        <taxon>Pseudomonadota</taxon>
        <taxon>Alphaproteobacteria</taxon>
        <taxon>Hyphomicrobiales</taxon>
        <taxon>Parvibaculaceae</taxon>
        <taxon>Kaustia</taxon>
    </lineage>
</organism>
<dbReference type="Gene3D" id="3.20.20.120">
    <property type="entry name" value="Enolase-like C-terminal domain"/>
    <property type="match status" value="1"/>
</dbReference>
<dbReference type="SUPFAM" id="SSF51604">
    <property type="entry name" value="Enolase C-terminal domain-like"/>
    <property type="match status" value="1"/>
</dbReference>
<evidence type="ECO:0000259" key="8">
    <source>
        <dbReference type="SMART" id="SM00922"/>
    </source>
</evidence>
<dbReference type="SFLD" id="SFLDF00010">
    <property type="entry name" value="dipeptide_epimerase"/>
    <property type="match status" value="1"/>
</dbReference>
<dbReference type="Proteomes" id="UP000593594">
    <property type="component" value="Chromosome"/>
</dbReference>
<dbReference type="Pfam" id="PF13378">
    <property type="entry name" value="MR_MLE_C"/>
    <property type="match status" value="1"/>
</dbReference>
<dbReference type="GO" id="GO:0046872">
    <property type="term" value="F:metal ion binding"/>
    <property type="evidence" value="ECO:0007669"/>
    <property type="project" value="UniProtKB-KW"/>
</dbReference>
<dbReference type="PANTHER" id="PTHR48080">
    <property type="entry name" value="D-GALACTONATE DEHYDRATASE-RELATED"/>
    <property type="match status" value="1"/>
</dbReference>
<feature type="domain" description="Mandelate racemase/muconate lactonizing enzyme C-terminal" evidence="8">
    <location>
        <begin position="130"/>
        <end position="224"/>
    </location>
</feature>
<evidence type="ECO:0000313" key="10">
    <source>
        <dbReference type="Proteomes" id="UP000593594"/>
    </source>
</evidence>
<proteinExistence type="inferred from homology"/>
<evidence type="ECO:0000256" key="2">
    <source>
        <dbReference type="ARBA" id="ARBA00022723"/>
    </source>
</evidence>
<feature type="binding site" evidence="6">
    <location>
        <position position="177"/>
    </location>
    <ligand>
        <name>Mg(2+)</name>
        <dbReference type="ChEBI" id="CHEBI:18420"/>
    </ligand>
</feature>
<reference evidence="9 10" key="1">
    <citation type="submission" date="2020-06" db="EMBL/GenBank/DDBJ databases">
        <title>Genome sequence of 2 isolates from Red Sea Mangroves.</title>
        <authorList>
            <person name="Sefrji F."/>
            <person name="Michoud G."/>
            <person name="Merlino G."/>
            <person name="Daffonchio D."/>
        </authorList>
    </citation>
    <scope>NUCLEOTIDE SEQUENCE [LARGE SCALE GENOMIC DNA]</scope>
    <source>
        <strain evidence="9 10">R1DC25</strain>
    </source>
</reference>
<dbReference type="Pfam" id="PF02746">
    <property type="entry name" value="MR_MLE_N"/>
    <property type="match status" value="1"/>
</dbReference>
<dbReference type="SFLD" id="SFLDG00180">
    <property type="entry name" value="muconate_cycloisomerase"/>
    <property type="match status" value="1"/>
</dbReference>
<keyword evidence="3 6" id="KW-0460">Magnesium</keyword>
<dbReference type="InterPro" id="IPR029065">
    <property type="entry name" value="Enolase_C-like"/>
</dbReference>
<feature type="active site" description="Proton acceptor; specific for (R)-substrate epimerization" evidence="5">
    <location>
        <position position="151"/>
    </location>
</feature>
<dbReference type="GO" id="GO:0016855">
    <property type="term" value="F:racemase and epimerase activity, acting on amino acids and derivatives"/>
    <property type="evidence" value="ECO:0007669"/>
    <property type="project" value="UniProtKB-UniRule"/>
</dbReference>
<keyword evidence="2 6" id="KW-0479">Metal-binding</keyword>